<dbReference type="EMBL" id="AZGY01000007">
    <property type="protein sequence ID" value="KZZ96867.1"/>
    <property type="molecule type" value="Genomic_DNA"/>
</dbReference>
<keyword evidence="2" id="KW-0677">Repeat</keyword>
<protein>
    <submittedName>
        <fullName evidence="3">Myocyte-specific enhancer factor 2d</fullName>
    </submittedName>
</protein>
<gene>
    <name evidence="3" type="ORF">AAL_04096</name>
</gene>
<dbReference type="Gene3D" id="2.130.10.10">
    <property type="entry name" value="YVTN repeat-like/Quinoprotein amine dehydrogenase"/>
    <property type="match status" value="1"/>
</dbReference>
<dbReference type="PANTHER" id="PTHR44472">
    <property type="entry name" value="DDB1- AND CUL4-ASSOCIATED FACTOR 4-RELATED"/>
    <property type="match status" value="1"/>
</dbReference>
<proteinExistence type="predicted"/>
<reference evidence="3 4" key="1">
    <citation type="journal article" date="2016" name="Genome Biol. Evol.">
        <title>Divergent and convergent evolution of fungal pathogenicity.</title>
        <authorList>
            <person name="Shang Y."/>
            <person name="Xiao G."/>
            <person name="Zheng P."/>
            <person name="Cen K."/>
            <person name="Zhan S."/>
            <person name="Wang C."/>
        </authorList>
    </citation>
    <scope>NUCLEOTIDE SEQUENCE [LARGE SCALE GENOMIC DNA]</scope>
    <source>
        <strain evidence="3 4">RCEF 2490</strain>
    </source>
</reference>
<dbReference type="InterPro" id="IPR052254">
    <property type="entry name" value="CUL4-DDB1_E3_ligase_receptor"/>
</dbReference>
<evidence type="ECO:0000313" key="4">
    <source>
        <dbReference type="Proteomes" id="UP000078544"/>
    </source>
</evidence>
<dbReference type="Proteomes" id="UP000078544">
    <property type="component" value="Unassembled WGS sequence"/>
</dbReference>
<keyword evidence="1" id="KW-0853">WD repeat</keyword>
<organism evidence="3 4">
    <name type="scientific">Moelleriella libera RCEF 2490</name>
    <dbReference type="NCBI Taxonomy" id="1081109"/>
    <lineage>
        <taxon>Eukaryota</taxon>
        <taxon>Fungi</taxon>
        <taxon>Dikarya</taxon>
        <taxon>Ascomycota</taxon>
        <taxon>Pezizomycotina</taxon>
        <taxon>Sordariomycetes</taxon>
        <taxon>Hypocreomycetidae</taxon>
        <taxon>Hypocreales</taxon>
        <taxon>Clavicipitaceae</taxon>
        <taxon>Moelleriella</taxon>
    </lineage>
</organism>
<dbReference type="GO" id="GO:0080008">
    <property type="term" value="C:Cul4-RING E3 ubiquitin ligase complex"/>
    <property type="evidence" value="ECO:0007669"/>
    <property type="project" value="TreeGrafter"/>
</dbReference>
<comment type="caution">
    <text evidence="3">The sequence shown here is derived from an EMBL/GenBank/DDBJ whole genome shotgun (WGS) entry which is preliminary data.</text>
</comment>
<evidence type="ECO:0000313" key="3">
    <source>
        <dbReference type="EMBL" id="KZZ96867.1"/>
    </source>
</evidence>
<accession>A0A168CPS3</accession>
<keyword evidence="4" id="KW-1185">Reference proteome</keyword>
<sequence length="402" mass="44669">MLDIPGYFYDPLKKKYFKIEKSQTAPAAASWSAEAVKQRALQEAADQRALRRAQLVRRHVKRSPLRKKIVPGGLLSRELGADHVLPAGAEDGRRAVGTTAAGDVQVAAWVDGMQRKGGIPLARARFPGRRDDDDDDEAARANVACFWVGGEVAYATNVYRRLNVRHHLKNEWLVHQCTPAPASSPAELCVIGTNGGVLRVWSNEAVTWIAPRGDPRSAQLPQEVFDLDFQTSNHNVLFVGGRRPRVWISDLRAPADGWAHIRHTSSVAHLRSVNPHQILVAGLENTMCLYDVRFFDSRPNGRQPLLTFPEYRNAAHIHTGWDVCPEMNAVAAAQDDGTLALFSLQTGRRLRSPVLDEIKRDSPLKALMFHTVPNEKMPSLWVGEGQALNKFSFGAKDFEDEA</sequence>
<dbReference type="InterPro" id="IPR036322">
    <property type="entry name" value="WD40_repeat_dom_sf"/>
</dbReference>
<dbReference type="STRING" id="1081109.A0A168CPS3"/>
<dbReference type="OrthoDB" id="4959132at2759"/>
<dbReference type="SUPFAM" id="SSF50978">
    <property type="entry name" value="WD40 repeat-like"/>
    <property type="match status" value="1"/>
</dbReference>
<evidence type="ECO:0000256" key="1">
    <source>
        <dbReference type="ARBA" id="ARBA00022574"/>
    </source>
</evidence>
<dbReference type="AlphaFoldDB" id="A0A168CPS3"/>
<evidence type="ECO:0000256" key="2">
    <source>
        <dbReference type="ARBA" id="ARBA00022737"/>
    </source>
</evidence>
<dbReference type="PANTHER" id="PTHR44472:SF1">
    <property type="entry name" value="DDB1 AND CUL4 ASSOCIATED FACTOR 4"/>
    <property type="match status" value="1"/>
</dbReference>
<name>A0A168CPS3_9HYPO</name>
<dbReference type="InterPro" id="IPR015943">
    <property type="entry name" value="WD40/YVTN_repeat-like_dom_sf"/>
</dbReference>